<protein>
    <submittedName>
        <fullName evidence="2">PilZ domain-containing protein</fullName>
    </submittedName>
</protein>
<dbReference type="InterPro" id="IPR009875">
    <property type="entry name" value="PilZ_domain"/>
</dbReference>
<gene>
    <name evidence="2" type="ORF">QHF89_44030</name>
</gene>
<reference evidence="2 3" key="1">
    <citation type="submission" date="2023-04" db="EMBL/GenBank/DDBJ databases">
        <title>The genome sequence of Polyangium sorediatum DSM14670.</title>
        <authorList>
            <person name="Zhang X."/>
        </authorList>
    </citation>
    <scope>NUCLEOTIDE SEQUENCE [LARGE SCALE GENOMIC DNA]</scope>
    <source>
        <strain evidence="2 3">DSM 14670</strain>
    </source>
</reference>
<dbReference type="Pfam" id="PF07238">
    <property type="entry name" value="PilZ"/>
    <property type="match status" value="1"/>
</dbReference>
<keyword evidence="3" id="KW-1185">Reference proteome</keyword>
<dbReference type="EMBL" id="JARZHI010000085">
    <property type="protein sequence ID" value="MDI1436556.1"/>
    <property type="molecule type" value="Genomic_DNA"/>
</dbReference>
<dbReference type="Proteomes" id="UP001160301">
    <property type="component" value="Unassembled WGS sequence"/>
</dbReference>
<dbReference type="RefSeq" id="WP_284721733.1">
    <property type="nucleotide sequence ID" value="NZ_JARZHI010000085.1"/>
</dbReference>
<dbReference type="SUPFAM" id="SSF141371">
    <property type="entry name" value="PilZ domain-like"/>
    <property type="match status" value="1"/>
</dbReference>
<evidence type="ECO:0000313" key="2">
    <source>
        <dbReference type="EMBL" id="MDI1436556.1"/>
    </source>
</evidence>
<organism evidence="2 3">
    <name type="scientific">Polyangium sorediatum</name>
    <dbReference type="NCBI Taxonomy" id="889274"/>
    <lineage>
        <taxon>Bacteria</taxon>
        <taxon>Pseudomonadati</taxon>
        <taxon>Myxococcota</taxon>
        <taxon>Polyangia</taxon>
        <taxon>Polyangiales</taxon>
        <taxon>Polyangiaceae</taxon>
        <taxon>Polyangium</taxon>
    </lineage>
</organism>
<accession>A0ABT6P7G0</accession>
<evidence type="ECO:0000259" key="1">
    <source>
        <dbReference type="Pfam" id="PF07238"/>
    </source>
</evidence>
<sequence>MLLDKRRHPRRVVRLAVAFQMGDGPRVDAFSRDLSIGGMFIVTDKPAPFNASVNLFMQLPGVKQEVMVKATVRWTEPDGMGVQFGLMGARETHAMMQLLTGAPPSIR</sequence>
<evidence type="ECO:0000313" key="3">
    <source>
        <dbReference type="Proteomes" id="UP001160301"/>
    </source>
</evidence>
<proteinExistence type="predicted"/>
<dbReference type="Gene3D" id="2.40.10.220">
    <property type="entry name" value="predicted glycosyltransferase like domains"/>
    <property type="match status" value="1"/>
</dbReference>
<name>A0ABT6P7G0_9BACT</name>
<comment type="caution">
    <text evidence="2">The sequence shown here is derived from an EMBL/GenBank/DDBJ whole genome shotgun (WGS) entry which is preliminary data.</text>
</comment>
<feature type="domain" description="PilZ" evidence="1">
    <location>
        <begin position="4"/>
        <end position="91"/>
    </location>
</feature>